<evidence type="ECO:0000256" key="13">
    <source>
        <dbReference type="ARBA" id="ARBA00023146"/>
    </source>
</evidence>
<feature type="transmembrane region" description="Helical" evidence="21">
    <location>
        <begin position="150"/>
        <end position="173"/>
    </location>
</feature>
<evidence type="ECO:0000256" key="10">
    <source>
        <dbReference type="ARBA" id="ARBA00022840"/>
    </source>
</evidence>
<evidence type="ECO:0000256" key="11">
    <source>
        <dbReference type="ARBA" id="ARBA00022989"/>
    </source>
</evidence>
<dbReference type="InterPro" id="IPR012340">
    <property type="entry name" value="NA-bd_OB-fold"/>
</dbReference>
<evidence type="ECO:0000313" key="24">
    <source>
        <dbReference type="Proteomes" id="UP000326179"/>
    </source>
</evidence>
<dbReference type="GO" id="GO:0000287">
    <property type="term" value="F:magnesium ion binding"/>
    <property type="evidence" value="ECO:0007669"/>
    <property type="project" value="UniProtKB-UniRule"/>
</dbReference>
<accession>A0A5Q0L868</accession>
<dbReference type="InterPro" id="IPR002313">
    <property type="entry name" value="Lys-tRNA-ligase_II"/>
</dbReference>
<dbReference type="AlphaFoldDB" id="A0A5Q0L868"/>
<comment type="catalytic activity">
    <reaction evidence="17">
        <text>L-lysyl-tRNA(Lys) + a 1,2-diacyl-sn-glycero-3-phospho-(1'-sn-glycerol) = a 1,2-diacyl-sn-glycero-3-phospho-1'-(3'-O-L-lysyl)-sn-glycerol + tRNA(Lys)</text>
        <dbReference type="Rhea" id="RHEA:10668"/>
        <dbReference type="Rhea" id="RHEA-COMP:9696"/>
        <dbReference type="Rhea" id="RHEA-COMP:9697"/>
        <dbReference type="ChEBI" id="CHEBI:64716"/>
        <dbReference type="ChEBI" id="CHEBI:75792"/>
        <dbReference type="ChEBI" id="CHEBI:78442"/>
        <dbReference type="ChEBI" id="CHEBI:78529"/>
        <dbReference type="EC" id="2.3.2.3"/>
    </reaction>
</comment>
<dbReference type="NCBIfam" id="TIGR00499">
    <property type="entry name" value="lysS_bact"/>
    <property type="match status" value="1"/>
</dbReference>
<dbReference type="GO" id="GO:0000049">
    <property type="term" value="F:tRNA binding"/>
    <property type="evidence" value="ECO:0007669"/>
    <property type="project" value="TreeGrafter"/>
</dbReference>
<evidence type="ECO:0000256" key="6">
    <source>
        <dbReference type="ARBA" id="ARBA00022679"/>
    </source>
</evidence>
<gene>
    <name evidence="23" type="primary">lysX</name>
    <name evidence="19" type="synonym">lysS</name>
    <name evidence="23" type="ORF">GFH48_07465</name>
</gene>
<dbReference type="PROSITE" id="PS50862">
    <property type="entry name" value="AA_TRNA_LIGASE_II"/>
    <property type="match status" value="1"/>
</dbReference>
<dbReference type="InterPro" id="IPR031553">
    <property type="entry name" value="tRNA-synt_2_TM"/>
</dbReference>
<evidence type="ECO:0000259" key="22">
    <source>
        <dbReference type="PROSITE" id="PS50862"/>
    </source>
</evidence>
<dbReference type="Pfam" id="PF16995">
    <property type="entry name" value="tRNA-synt_2_TM"/>
    <property type="match status" value="1"/>
</dbReference>
<organism evidence="23 24">
    <name type="scientific">Streptomyces fagopyri</name>
    <dbReference type="NCBI Taxonomy" id="2662397"/>
    <lineage>
        <taxon>Bacteria</taxon>
        <taxon>Bacillati</taxon>
        <taxon>Actinomycetota</taxon>
        <taxon>Actinomycetes</taxon>
        <taxon>Kitasatosporales</taxon>
        <taxon>Streptomycetaceae</taxon>
        <taxon>Streptomyces</taxon>
    </lineage>
</organism>
<evidence type="ECO:0000256" key="3">
    <source>
        <dbReference type="ARBA" id="ARBA00009968"/>
    </source>
</evidence>
<comment type="similarity">
    <text evidence="3">In the C-terminal section; belongs to the class-II aminoacyl-tRNA synthetase family.</text>
</comment>
<keyword evidence="19" id="KW-0460">Magnesium</keyword>
<evidence type="ECO:0000256" key="15">
    <source>
        <dbReference type="ARBA" id="ARBA00023268"/>
    </source>
</evidence>
<keyword evidence="24" id="KW-1185">Reference proteome</keyword>
<dbReference type="GO" id="GO:0005829">
    <property type="term" value="C:cytosol"/>
    <property type="evidence" value="ECO:0007669"/>
    <property type="project" value="TreeGrafter"/>
</dbReference>
<dbReference type="InterPro" id="IPR044136">
    <property type="entry name" value="Lys-tRNA-ligase_II_N"/>
</dbReference>
<dbReference type="RefSeq" id="WP_153287487.1">
    <property type="nucleotide sequence ID" value="NZ_CP045643.1"/>
</dbReference>
<feature type="transmembrane region" description="Helical" evidence="21">
    <location>
        <begin position="69"/>
        <end position="86"/>
    </location>
</feature>
<dbReference type="Gene3D" id="2.40.50.140">
    <property type="entry name" value="Nucleic acid-binding proteins"/>
    <property type="match status" value="1"/>
</dbReference>
<keyword evidence="7 21" id="KW-0812">Transmembrane</keyword>
<dbReference type="KEGG" id="sfy:GFH48_07465"/>
<evidence type="ECO:0000256" key="19">
    <source>
        <dbReference type="HAMAP-Rule" id="MF_00252"/>
    </source>
</evidence>
<proteinExistence type="inferred from homology"/>
<dbReference type="CDD" id="cd04322">
    <property type="entry name" value="LysRS_N"/>
    <property type="match status" value="1"/>
</dbReference>
<evidence type="ECO:0000256" key="20">
    <source>
        <dbReference type="SAM" id="MobiDB-lite"/>
    </source>
</evidence>
<keyword evidence="15" id="KW-0511">Multifunctional enzyme</keyword>
<comment type="catalytic activity">
    <reaction evidence="18 19">
        <text>tRNA(Lys) + L-lysine + ATP = L-lysyl-tRNA(Lys) + AMP + diphosphate</text>
        <dbReference type="Rhea" id="RHEA:20792"/>
        <dbReference type="Rhea" id="RHEA-COMP:9696"/>
        <dbReference type="Rhea" id="RHEA-COMP:9697"/>
        <dbReference type="ChEBI" id="CHEBI:30616"/>
        <dbReference type="ChEBI" id="CHEBI:32551"/>
        <dbReference type="ChEBI" id="CHEBI:33019"/>
        <dbReference type="ChEBI" id="CHEBI:78442"/>
        <dbReference type="ChEBI" id="CHEBI:78529"/>
        <dbReference type="ChEBI" id="CHEBI:456215"/>
        <dbReference type="EC" id="6.1.1.6"/>
    </reaction>
</comment>
<comment type="function">
    <text evidence="16">Catalyzes the production of L-lysyl-tRNA(Lys)transfer and the transfer of a lysyl group from L-lysyl-tRNA(Lys) to membrane-bound phosphatidylglycerol (PG), which produces lysylphosphatidylglycerol (LPG), one of the components of the bacterial membrane with a positive net charge. LPG synthesis contributes to the resistance to cationic antimicrobial peptides (CAMPs) and likely protects M.tuberculosis against the CAMPs produced by competiting microorganisms (bacteriocins). In fact, the modification of anionic phosphatidylglycerol with positively charged L-lysine results in repulsion of the peptides.</text>
</comment>
<evidence type="ECO:0000256" key="12">
    <source>
        <dbReference type="ARBA" id="ARBA00023098"/>
    </source>
</evidence>
<dbReference type="EMBL" id="CP045643">
    <property type="protein sequence ID" value="QFZ73121.1"/>
    <property type="molecule type" value="Genomic_DNA"/>
</dbReference>
<sequence length="1092" mass="118785">MSATVEARGPKGAKGPVRPSRDGFLSRVPDGYGAFFGVLSALCVVLAFIEPLRRLLRPVVDFLDQVIVPVSANLAYAAFLFLLAAATAARKKVAWWLVVVYLGLLVLSDVVGLAMGLYAASLPSFAVCGVALVLLVVARREFYADSRRGAVWRALAVLVAGLVAAILLGWGLVELFPGTLPRGDRLTWAAGRVCGGLVSADSFGGRPPHPVYFFLGLFGAVALLNAAATLFRSQRLEAALHGDEESRIRSLLRAYGADDSLGYFATRRDKAVVFSPSGKAAVTYRVEAGVCLASGDPVGDREAWPHAIDAWLDLARRYAWVPAVMGASEDGAKAFVRAGLGALELGDEAILHVAGFDLDGRDMRATRQAVNRVRRTGATCRVRRHSTLTDAEMEEVVDRADAWRDTETERGFSMALDRLGDPADGDCLLVEAMDRDGRLLALLSFVPWGGDGISLDLMRRDRGAPNGVMEYMVAEMCAVAGKFGVRRVSLNFAVFRSVFEEGARVGAGPVLRLWRKLLLFFSRWWQLEALYRSNAKYHPEWYPRFLCYGDAGSLARIGMASGIAEGFVSVPSLRTLWGKGRTKAETAPVVTGAPPAPRAPGPGGGETAEAPDPTAGLPEQVRVRHRTLERLRAAGVDPYPVGTAPRTHTLAEVRAGVPVTVAGRVVLVRDFGGLVFAVLRDWSGDLQIALTRSGSGPALDRFRADVDIGDHLTADGVSGASDRGTLTVFVTDWRLTGKCLRPLPDKHRGLTDPEAKVRRRHVDLVSSPEARQVVRVRSTAVQALRQGLLDRGYLEVETPMLQRVHGGANARPFTTHINAYDLDLYLRIAPELYLKRLCVGGLEKVFEMGRTFRNEGVSHKHNPEFTMLEAYQAFADYDVMLDLARELIQGAAIAAFGAAVARRDGTEHDISGPWPVRTVYGALGEALGEEVGADTPLKALHGLCDRAGVPYRADDGRGDVVLEMYERLVEAKTRLPTFYKDFPTDVSPLTRQHRTDPRLAERWDLVAFGTELGTAYSELTDPVEQRRRLTAQSLLAAGGDPEAMELDEDFLDALEYAMPPTGGLGIGVDRTVMFLTGLTIRETLPFPLVRRR</sequence>
<dbReference type="GO" id="GO:0004824">
    <property type="term" value="F:lysine-tRNA ligase activity"/>
    <property type="evidence" value="ECO:0007669"/>
    <property type="project" value="UniProtKB-UniRule"/>
</dbReference>
<feature type="binding site" evidence="19">
    <location>
        <position position="1004"/>
    </location>
    <ligand>
        <name>Mg(2+)</name>
        <dbReference type="ChEBI" id="CHEBI:18420"/>
        <label>1</label>
    </ligand>
</feature>
<dbReference type="Pfam" id="PF01336">
    <property type="entry name" value="tRNA_anti-codon"/>
    <property type="match status" value="1"/>
</dbReference>
<dbReference type="Pfam" id="PF00152">
    <property type="entry name" value="tRNA-synt_2"/>
    <property type="match status" value="1"/>
</dbReference>
<dbReference type="InterPro" id="IPR006195">
    <property type="entry name" value="aa-tRNA-synth_II"/>
</dbReference>
<dbReference type="Pfam" id="PF09924">
    <property type="entry name" value="LPG_synthase_C"/>
    <property type="match status" value="1"/>
</dbReference>
<dbReference type="Gene3D" id="3.30.930.10">
    <property type="entry name" value="Bira Bifunctional Protein, Domain 2"/>
    <property type="match status" value="1"/>
</dbReference>
<dbReference type="PANTHER" id="PTHR42918">
    <property type="entry name" value="LYSYL-TRNA SYNTHETASE"/>
    <property type="match status" value="1"/>
</dbReference>
<keyword evidence="23" id="KW-0012">Acyltransferase</keyword>
<comment type="subunit">
    <text evidence="19">Homodimer.</text>
</comment>
<keyword evidence="4" id="KW-1003">Cell membrane</keyword>
<dbReference type="GO" id="GO:0050071">
    <property type="term" value="F:phosphatidylglycerol lysyltransferase activity"/>
    <property type="evidence" value="ECO:0007669"/>
    <property type="project" value="UniProtKB-EC"/>
</dbReference>
<dbReference type="InterPro" id="IPR024320">
    <property type="entry name" value="LPG_synthase_C"/>
</dbReference>
<dbReference type="HAMAP" id="MF_00252">
    <property type="entry name" value="Lys_tRNA_synth_class2"/>
    <property type="match status" value="1"/>
</dbReference>
<dbReference type="PANTHER" id="PTHR42918:SF15">
    <property type="entry name" value="LYSINE--TRNA LIGASE, CHLOROPLASTIC_MITOCHONDRIAL"/>
    <property type="match status" value="1"/>
</dbReference>
<feature type="domain" description="Aminoacyl-transfer RNA synthetases class-II family profile" evidence="22">
    <location>
        <begin position="775"/>
        <end position="1085"/>
    </location>
</feature>
<dbReference type="SUPFAM" id="SSF55681">
    <property type="entry name" value="Class II aaRS and biotin synthetases"/>
    <property type="match status" value="1"/>
</dbReference>
<keyword evidence="10 19" id="KW-0067">ATP-binding</keyword>
<reference evidence="23 24" key="1">
    <citation type="submission" date="2019-10" db="EMBL/GenBank/DDBJ databases">
        <title>A novel species.</title>
        <authorList>
            <person name="Gao J."/>
        </authorList>
    </citation>
    <scope>NUCLEOTIDE SEQUENCE [LARGE SCALE GENOMIC DNA]</scope>
    <source>
        <strain evidence="23 24">QMT-28</strain>
    </source>
</reference>
<comment type="similarity">
    <text evidence="2">In the N-terminal section; belongs to the LPG synthetase family.</text>
</comment>
<keyword evidence="9 19" id="KW-0547">Nucleotide-binding</keyword>
<dbReference type="GO" id="GO:0046677">
    <property type="term" value="P:response to antibiotic"/>
    <property type="evidence" value="ECO:0007669"/>
    <property type="project" value="UniProtKB-KW"/>
</dbReference>
<keyword evidence="6 23" id="KW-0808">Transferase</keyword>
<evidence type="ECO:0000256" key="17">
    <source>
        <dbReference type="ARBA" id="ARBA00047540"/>
    </source>
</evidence>
<evidence type="ECO:0000256" key="16">
    <source>
        <dbReference type="ARBA" id="ARBA00024681"/>
    </source>
</evidence>
<dbReference type="InterPro" id="IPR004365">
    <property type="entry name" value="NA-bd_OB_tRNA"/>
</dbReference>
<evidence type="ECO:0000256" key="5">
    <source>
        <dbReference type="ARBA" id="ARBA00022598"/>
    </source>
</evidence>
<dbReference type="GO" id="GO:0006629">
    <property type="term" value="P:lipid metabolic process"/>
    <property type="evidence" value="ECO:0007669"/>
    <property type="project" value="UniProtKB-KW"/>
</dbReference>
<evidence type="ECO:0000256" key="18">
    <source>
        <dbReference type="ARBA" id="ARBA00048573"/>
    </source>
</evidence>
<feature type="transmembrane region" description="Helical" evidence="21">
    <location>
        <begin position="31"/>
        <end position="49"/>
    </location>
</feature>
<dbReference type="InterPro" id="IPR018149">
    <property type="entry name" value="Lys-tRNA-synth_II_C"/>
</dbReference>
<dbReference type="PRINTS" id="PR00982">
    <property type="entry name" value="TRNASYNTHLYS"/>
</dbReference>
<comment type="subcellular location">
    <subcellularLocation>
        <location evidence="1">Cell membrane</location>
        <topology evidence="1">Multi-pass membrane protein</topology>
    </subcellularLocation>
    <subcellularLocation>
        <location evidence="19">Cytoplasm</location>
    </subcellularLocation>
</comment>
<dbReference type="GO" id="GO:0006430">
    <property type="term" value="P:lysyl-tRNA aminoacylation"/>
    <property type="evidence" value="ECO:0007669"/>
    <property type="project" value="UniProtKB-UniRule"/>
</dbReference>
<dbReference type="SUPFAM" id="SSF50249">
    <property type="entry name" value="Nucleic acid-binding proteins"/>
    <property type="match status" value="1"/>
</dbReference>
<keyword evidence="5 19" id="KW-0436">Ligase</keyword>
<keyword evidence="21" id="KW-0472">Membrane</keyword>
<comment type="cofactor">
    <cofactor evidence="19">
        <name>Mg(2+)</name>
        <dbReference type="ChEBI" id="CHEBI:18420"/>
    </cofactor>
    <text evidence="19">Binds 3 Mg(2+) ions per subunit.</text>
</comment>
<keyword evidence="13 19" id="KW-0030">Aminoacyl-tRNA synthetase</keyword>
<dbReference type="NCBIfam" id="NF001756">
    <property type="entry name" value="PRK00484.1"/>
    <property type="match status" value="1"/>
</dbReference>
<keyword evidence="11 21" id="KW-1133">Transmembrane helix</keyword>
<feature type="transmembrane region" description="Helical" evidence="21">
    <location>
        <begin position="93"/>
        <end position="111"/>
    </location>
</feature>
<name>A0A5Q0L868_9ACTN</name>
<dbReference type="NCBIfam" id="NF002821">
    <property type="entry name" value="PRK02983.1"/>
    <property type="match status" value="1"/>
</dbReference>
<feature type="binding site" evidence="19">
    <location>
        <position position="1011"/>
    </location>
    <ligand>
        <name>Mg(2+)</name>
        <dbReference type="ChEBI" id="CHEBI:18420"/>
        <label>1</label>
    </ligand>
</feature>
<keyword evidence="8 19" id="KW-0479">Metal-binding</keyword>
<keyword evidence="14" id="KW-0046">Antibiotic resistance</keyword>
<keyword evidence="19" id="KW-0648">Protein biosynthesis</keyword>
<dbReference type="InterPro" id="IPR045864">
    <property type="entry name" value="aa-tRNA-synth_II/BPL/LPL"/>
</dbReference>
<dbReference type="InterPro" id="IPR004364">
    <property type="entry name" value="Aa-tRNA-synt_II"/>
</dbReference>
<comment type="similarity">
    <text evidence="19">Belongs to the class-II aminoacyl-tRNA synthetase family.</text>
</comment>
<feature type="region of interest" description="Disordered" evidence="20">
    <location>
        <begin position="584"/>
        <end position="616"/>
    </location>
</feature>
<feature type="transmembrane region" description="Helical" evidence="21">
    <location>
        <begin position="117"/>
        <end position="138"/>
    </location>
</feature>
<keyword evidence="19" id="KW-0963">Cytoplasm</keyword>
<evidence type="ECO:0000256" key="7">
    <source>
        <dbReference type="ARBA" id="ARBA00022692"/>
    </source>
</evidence>
<dbReference type="GO" id="GO:0005886">
    <property type="term" value="C:plasma membrane"/>
    <property type="evidence" value="ECO:0007669"/>
    <property type="project" value="UniProtKB-SubCell"/>
</dbReference>
<protein>
    <recommendedName>
        <fullName evidence="19">Lysine--tRNA ligase</fullName>
        <ecNumber evidence="19">6.1.1.6</ecNumber>
    </recommendedName>
    <alternativeName>
        <fullName evidence="19">Lysyl-tRNA synthetase</fullName>
        <shortName evidence="19">LysRS</shortName>
    </alternativeName>
</protein>
<dbReference type="EC" id="6.1.1.6" evidence="19"/>
<evidence type="ECO:0000256" key="9">
    <source>
        <dbReference type="ARBA" id="ARBA00022741"/>
    </source>
</evidence>
<evidence type="ECO:0000256" key="8">
    <source>
        <dbReference type="ARBA" id="ARBA00022723"/>
    </source>
</evidence>
<evidence type="ECO:0000256" key="21">
    <source>
        <dbReference type="SAM" id="Phobius"/>
    </source>
</evidence>
<evidence type="ECO:0000256" key="1">
    <source>
        <dbReference type="ARBA" id="ARBA00004651"/>
    </source>
</evidence>
<feature type="transmembrane region" description="Helical" evidence="21">
    <location>
        <begin position="211"/>
        <end position="231"/>
    </location>
</feature>
<keyword evidence="12" id="KW-0443">Lipid metabolism</keyword>
<evidence type="ECO:0000256" key="14">
    <source>
        <dbReference type="ARBA" id="ARBA00023251"/>
    </source>
</evidence>
<dbReference type="Proteomes" id="UP000326179">
    <property type="component" value="Chromosome"/>
</dbReference>
<feature type="binding site" evidence="19">
    <location>
        <position position="1011"/>
    </location>
    <ligand>
        <name>Mg(2+)</name>
        <dbReference type="ChEBI" id="CHEBI:18420"/>
        <label>2</label>
    </ligand>
</feature>
<evidence type="ECO:0000313" key="23">
    <source>
        <dbReference type="EMBL" id="QFZ73121.1"/>
    </source>
</evidence>
<evidence type="ECO:0000256" key="2">
    <source>
        <dbReference type="ARBA" id="ARBA00005270"/>
    </source>
</evidence>
<evidence type="ECO:0000256" key="4">
    <source>
        <dbReference type="ARBA" id="ARBA00022475"/>
    </source>
</evidence>
<dbReference type="GO" id="GO:0005524">
    <property type="term" value="F:ATP binding"/>
    <property type="evidence" value="ECO:0007669"/>
    <property type="project" value="UniProtKB-UniRule"/>
</dbReference>